<keyword evidence="3" id="KW-1185">Reference proteome</keyword>
<dbReference type="GO" id="GO:0005850">
    <property type="term" value="C:eukaryotic translation initiation factor 2 complex"/>
    <property type="evidence" value="ECO:0000318"/>
    <property type="project" value="GO_Central"/>
</dbReference>
<reference evidence="2 3" key="2">
    <citation type="journal article" date="2018" name="Hortic Res">
        <title>Improved Brassica rapa reference genome by single-molecule sequencing and chromosome conformation capture technologies.</title>
        <authorList>
            <person name="Zhang L."/>
            <person name="Cai X."/>
            <person name="Wu J."/>
            <person name="Liu M."/>
            <person name="Grob S."/>
            <person name="Cheng F."/>
            <person name="Liang J."/>
            <person name="Cai C."/>
            <person name="Liu Z."/>
            <person name="Liu B."/>
            <person name="Wang F."/>
            <person name="Li S."/>
            <person name="Liu F."/>
            <person name="Li X."/>
            <person name="Cheng L."/>
            <person name="Yang W."/>
            <person name="Li M.H."/>
            <person name="Grossniklaus U."/>
            <person name="Zheng H."/>
            <person name="Wang X."/>
        </authorList>
    </citation>
    <scope>NUCLEOTIDE SEQUENCE [LARGE SCALE GENOMIC DNA]</scope>
    <source>
        <strain evidence="2 3">cv. Chiifu-401-42</strain>
    </source>
</reference>
<dbReference type="Gramene" id="Bra009212.1">
    <property type="protein sequence ID" value="Bra009212.1-P"/>
    <property type="gene ID" value="Bra009212"/>
</dbReference>
<dbReference type="InterPro" id="IPR012340">
    <property type="entry name" value="NA-bd_OB-fold"/>
</dbReference>
<dbReference type="OMA" id="IWSCERR"/>
<evidence type="ECO:0000313" key="3">
    <source>
        <dbReference type="Proteomes" id="UP000011750"/>
    </source>
</evidence>
<dbReference type="GO" id="GO:0033290">
    <property type="term" value="C:eukaryotic 48S preinitiation complex"/>
    <property type="evidence" value="ECO:0000318"/>
    <property type="project" value="GO_Central"/>
</dbReference>
<dbReference type="HOGENOM" id="CLU_654459_0_0_1"/>
<dbReference type="GO" id="GO:0003743">
    <property type="term" value="F:translation initiation factor activity"/>
    <property type="evidence" value="ECO:0000318"/>
    <property type="project" value="GO_Central"/>
</dbReference>
<dbReference type="InterPro" id="IPR024054">
    <property type="entry name" value="TIF2_asu_middle_sf"/>
</dbReference>
<dbReference type="GO" id="GO:0006413">
    <property type="term" value="P:translational initiation"/>
    <property type="evidence" value="ECO:0000318"/>
    <property type="project" value="GO_Central"/>
</dbReference>
<dbReference type="AlphaFoldDB" id="M4CYB5"/>
<sequence length="453" mass="51946">MATPVKLTCRFYKARYPVVGSIVMAKVERIQDGAAFASLLEYNKIEAVIFFSNEDEVTVGRTSPFRVSKVTTDNRVIVLDRSPPSMQEIWSCERRFLKARHVHNVLFSVAEEQRINLKRVYKRLKWPSYEQMNDLYKEDWFLSSDIDSSFKKFLLDRIKLMTYNSWRIIEPSVLQACFLIQLIEIYSYLSVQDLVNKAVDRKLLGADGSILSLTRLSKIIQEGLVENEVCPLTNRLDGGSERYSGSVHKVDKMKVIEEEYHIPDEFVAPEVLKQLKSAPVTCSVLLFPSYEKNLNRDIIYEPTTDEINAYKEDKHKGRNLDVHVMLCTGSGVDRRGKEYFEFQNSTGDVNAVDFGYVKFAQNPNTIIEYVVLKVVFSREVEASADPPSPALASGKGVSVRLAFAGFWLRRAEATKALRCRLGTRFLWYLVEDEALRRGDDSQGKKERVPRSRV</sequence>
<dbReference type="Gene3D" id="3.90.70.10">
    <property type="entry name" value="Cysteine proteinases"/>
    <property type="match status" value="1"/>
</dbReference>
<protein>
    <submittedName>
        <fullName evidence="2">Uncharacterized protein</fullName>
    </submittedName>
</protein>
<evidence type="ECO:0000313" key="2">
    <source>
        <dbReference type="EnsemblPlants" id="Bra009212.1-P"/>
    </source>
</evidence>
<organism evidence="2 3">
    <name type="scientific">Brassica campestris</name>
    <name type="common">Field mustard</name>
    <dbReference type="NCBI Taxonomy" id="3711"/>
    <lineage>
        <taxon>Eukaryota</taxon>
        <taxon>Viridiplantae</taxon>
        <taxon>Streptophyta</taxon>
        <taxon>Embryophyta</taxon>
        <taxon>Tracheophyta</taxon>
        <taxon>Spermatophyta</taxon>
        <taxon>Magnoliopsida</taxon>
        <taxon>eudicotyledons</taxon>
        <taxon>Gunneridae</taxon>
        <taxon>Pentapetalae</taxon>
        <taxon>rosids</taxon>
        <taxon>malvids</taxon>
        <taxon>Brassicales</taxon>
        <taxon>Brassicaceae</taxon>
        <taxon>Brassiceae</taxon>
        <taxon>Brassica</taxon>
    </lineage>
</organism>
<dbReference type="PANTHER" id="PTHR10602:SF0">
    <property type="entry name" value="EUKARYOTIC TRANSLATION INITIATION FACTOR 2 SUBUNIT 1"/>
    <property type="match status" value="1"/>
</dbReference>
<name>M4CYB5_BRACM</name>
<dbReference type="SUPFAM" id="SSF54001">
    <property type="entry name" value="Cysteine proteinases"/>
    <property type="match status" value="1"/>
</dbReference>
<dbReference type="EnsemblPlants" id="Bra009212.1">
    <property type="protein sequence ID" value="Bra009212.1-P"/>
    <property type="gene ID" value="Bra009212"/>
</dbReference>
<dbReference type="PANTHER" id="PTHR10602">
    <property type="entry name" value="EUKARYOTIC TRANSLATION INITIATION FACTOR 2 SUBUNIT 1"/>
    <property type="match status" value="1"/>
</dbReference>
<dbReference type="SUPFAM" id="SSF50249">
    <property type="entry name" value="Nucleic acid-binding proteins"/>
    <property type="match status" value="1"/>
</dbReference>
<dbReference type="GO" id="GO:0043022">
    <property type="term" value="F:ribosome binding"/>
    <property type="evidence" value="ECO:0000318"/>
    <property type="project" value="GO_Central"/>
</dbReference>
<reference evidence="2 3" key="1">
    <citation type="journal article" date="2011" name="Nat. Genet.">
        <title>The genome of the mesopolyploid crop species Brassica rapa.</title>
        <authorList>
            <consortium name="Brassica rapa Genome Sequencing Project Consortium"/>
            <person name="Wang X."/>
            <person name="Wang H."/>
            <person name="Wang J."/>
            <person name="Sun R."/>
            <person name="Wu J."/>
            <person name="Liu S."/>
            <person name="Bai Y."/>
            <person name="Mun J.H."/>
            <person name="Bancroft I."/>
            <person name="Cheng F."/>
            <person name="Huang S."/>
            <person name="Li X."/>
            <person name="Hua W."/>
            <person name="Wang J."/>
            <person name="Wang X."/>
            <person name="Freeling M."/>
            <person name="Pires J.C."/>
            <person name="Paterson A.H."/>
            <person name="Chalhoub B."/>
            <person name="Wang B."/>
            <person name="Hayward A."/>
            <person name="Sharpe A.G."/>
            <person name="Park B.S."/>
            <person name="Weisshaar B."/>
            <person name="Liu B."/>
            <person name="Li B."/>
            <person name="Liu B."/>
            <person name="Tong C."/>
            <person name="Song C."/>
            <person name="Duran C."/>
            <person name="Peng C."/>
            <person name="Geng C."/>
            <person name="Koh C."/>
            <person name="Lin C."/>
            <person name="Edwards D."/>
            <person name="Mu D."/>
            <person name="Shen D."/>
            <person name="Soumpourou E."/>
            <person name="Li F."/>
            <person name="Fraser F."/>
            <person name="Conant G."/>
            <person name="Lassalle G."/>
            <person name="King G.J."/>
            <person name="Bonnema G."/>
            <person name="Tang H."/>
            <person name="Wang H."/>
            <person name="Belcram H."/>
            <person name="Zhou H."/>
            <person name="Hirakawa H."/>
            <person name="Abe H."/>
            <person name="Guo H."/>
            <person name="Wang H."/>
            <person name="Jin H."/>
            <person name="Parkin I.A."/>
            <person name="Batley J."/>
            <person name="Kim J.S."/>
            <person name="Just J."/>
            <person name="Li J."/>
            <person name="Xu J."/>
            <person name="Deng J."/>
            <person name="Kim J.A."/>
            <person name="Li J."/>
            <person name="Yu J."/>
            <person name="Meng J."/>
            <person name="Wang J."/>
            <person name="Min J."/>
            <person name="Poulain J."/>
            <person name="Wang J."/>
            <person name="Hatakeyama K."/>
            <person name="Wu K."/>
            <person name="Wang L."/>
            <person name="Fang L."/>
            <person name="Trick M."/>
            <person name="Links M.G."/>
            <person name="Zhao M."/>
            <person name="Jin M."/>
            <person name="Ramchiary N."/>
            <person name="Drou N."/>
            <person name="Berkman P.J."/>
            <person name="Cai Q."/>
            <person name="Huang Q."/>
            <person name="Li R."/>
            <person name="Tabata S."/>
            <person name="Cheng S."/>
            <person name="Zhang S."/>
            <person name="Zhang S."/>
            <person name="Huang S."/>
            <person name="Sato S."/>
            <person name="Sun S."/>
            <person name="Kwon S.J."/>
            <person name="Choi S.R."/>
            <person name="Lee T.H."/>
            <person name="Fan W."/>
            <person name="Zhao X."/>
            <person name="Tan X."/>
            <person name="Xu X."/>
            <person name="Wang Y."/>
            <person name="Qiu Y."/>
            <person name="Yin Y."/>
            <person name="Li Y."/>
            <person name="Du Y."/>
            <person name="Liao Y."/>
            <person name="Lim Y."/>
            <person name="Narusaka Y."/>
            <person name="Wang Y."/>
            <person name="Wang Z."/>
            <person name="Li Z."/>
            <person name="Wang Z."/>
            <person name="Xiong Z."/>
            <person name="Zhang Z."/>
        </authorList>
    </citation>
    <scope>NUCLEOTIDE SEQUENCE [LARGE SCALE GENOMIC DNA]</scope>
    <source>
        <strain evidence="2 3">cv. Chiifu-401-42</strain>
    </source>
</reference>
<keyword evidence="1" id="KW-0648">Protein biosynthesis</keyword>
<dbReference type="InterPro" id="IPR011488">
    <property type="entry name" value="TIF_2_asu"/>
</dbReference>
<accession>M4CYB5</accession>
<dbReference type="Gene3D" id="2.40.50.140">
    <property type="entry name" value="Nucleic acid-binding proteins"/>
    <property type="match status" value="1"/>
</dbReference>
<dbReference type="InterPro" id="IPR038765">
    <property type="entry name" value="Papain-like_cys_pep_sf"/>
</dbReference>
<proteinExistence type="predicted"/>
<dbReference type="eggNOG" id="KOG2916">
    <property type="taxonomic scope" value="Eukaryota"/>
</dbReference>
<dbReference type="Proteomes" id="UP000011750">
    <property type="component" value="Chromosome A10"/>
</dbReference>
<dbReference type="SUPFAM" id="SSF116742">
    <property type="entry name" value="eIF2alpha middle domain-like"/>
    <property type="match status" value="1"/>
</dbReference>
<dbReference type="Gene3D" id="1.10.150.190">
    <property type="entry name" value="Translation initiation factor 2, subunit 1, domain 2"/>
    <property type="match status" value="1"/>
</dbReference>
<evidence type="ECO:0000256" key="1">
    <source>
        <dbReference type="ARBA" id="ARBA00022917"/>
    </source>
</evidence>
<dbReference type="GO" id="GO:0003723">
    <property type="term" value="F:RNA binding"/>
    <property type="evidence" value="ECO:0007669"/>
    <property type="project" value="InterPro"/>
</dbReference>
<reference evidence="2" key="3">
    <citation type="submission" date="2023-03" db="UniProtKB">
        <authorList>
            <consortium name="EnsemblPlants"/>
        </authorList>
    </citation>
    <scope>IDENTIFICATION</scope>
    <source>
        <strain evidence="2">cv. Chiifu-401-42</strain>
    </source>
</reference>
<dbReference type="InParanoid" id="M4CYB5"/>
<dbReference type="STRING" id="51351.M4CYB5"/>